<evidence type="ECO:0000259" key="5">
    <source>
        <dbReference type="Pfam" id="PF01070"/>
    </source>
</evidence>
<comment type="caution">
    <text evidence="6">The sequence shown here is derived from an EMBL/GenBank/DDBJ whole genome shotgun (WGS) entry which is preliminary data.</text>
</comment>
<dbReference type="GO" id="GO:0005777">
    <property type="term" value="C:peroxisome"/>
    <property type="evidence" value="ECO:0007669"/>
    <property type="project" value="UniProtKB-SubCell"/>
</dbReference>
<keyword evidence="7" id="KW-1185">Reference proteome</keyword>
<gene>
    <name evidence="6" type="ORF">HanXRQr2_Chr06g0244361</name>
</gene>
<keyword evidence="6" id="KW-0560">Oxidoreductase</keyword>
<evidence type="ECO:0000256" key="1">
    <source>
        <dbReference type="ARBA" id="ARBA00001917"/>
    </source>
</evidence>
<dbReference type="PROSITE" id="PS00557">
    <property type="entry name" value="FMN_HYDROXY_ACID_DH_1"/>
    <property type="match status" value="1"/>
</dbReference>
<evidence type="ECO:0000256" key="4">
    <source>
        <dbReference type="ARBA" id="ARBA00023140"/>
    </source>
</evidence>
<dbReference type="Gramene" id="mRNA:HanXRQr2_Chr06g0244361">
    <property type="protein sequence ID" value="mRNA:HanXRQr2_Chr06g0244361"/>
    <property type="gene ID" value="HanXRQr2_Chr06g0244361"/>
</dbReference>
<dbReference type="Gene3D" id="3.20.20.70">
    <property type="entry name" value="Aldolase class I"/>
    <property type="match status" value="1"/>
</dbReference>
<sequence length="44" mass="5158">MEVGVERIILSNHGARQLDYVPTTLAVLKEVQFKEEYQFCLMEE</sequence>
<proteinExistence type="predicted"/>
<evidence type="ECO:0000256" key="2">
    <source>
        <dbReference type="ARBA" id="ARBA00004275"/>
    </source>
</evidence>
<protein>
    <recommendedName>
        <fullName evidence="3">(S)-2-hydroxy-acid oxidase</fullName>
        <ecNumber evidence="3">1.1.3.15</ecNumber>
    </recommendedName>
</protein>
<dbReference type="GO" id="GO:0003973">
    <property type="term" value="F:(S)-2-hydroxy-acid oxidase activity"/>
    <property type="evidence" value="ECO:0007669"/>
    <property type="project" value="UniProtKB-EC"/>
</dbReference>
<dbReference type="Proteomes" id="UP000215914">
    <property type="component" value="Unassembled WGS sequence"/>
</dbReference>
<dbReference type="InterPro" id="IPR013785">
    <property type="entry name" value="Aldolase_TIM"/>
</dbReference>
<reference evidence="6" key="1">
    <citation type="journal article" date="2017" name="Nature">
        <title>The sunflower genome provides insights into oil metabolism, flowering and Asterid evolution.</title>
        <authorList>
            <person name="Badouin H."/>
            <person name="Gouzy J."/>
            <person name="Grassa C.J."/>
            <person name="Murat F."/>
            <person name="Staton S.E."/>
            <person name="Cottret L."/>
            <person name="Lelandais-Briere C."/>
            <person name="Owens G.L."/>
            <person name="Carrere S."/>
            <person name="Mayjonade B."/>
            <person name="Legrand L."/>
            <person name="Gill N."/>
            <person name="Kane N.C."/>
            <person name="Bowers J.E."/>
            <person name="Hubner S."/>
            <person name="Bellec A."/>
            <person name="Berard A."/>
            <person name="Berges H."/>
            <person name="Blanchet N."/>
            <person name="Boniface M.C."/>
            <person name="Brunel D."/>
            <person name="Catrice O."/>
            <person name="Chaidir N."/>
            <person name="Claudel C."/>
            <person name="Donnadieu C."/>
            <person name="Faraut T."/>
            <person name="Fievet G."/>
            <person name="Helmstetter N."/>
            <person name="King M."/>
            <person name="Knapp S.J."/>
            <person name="Lai Z."/>
            <person name="Le Paslier M.C."/>
            <person name="Lippi Y."/>
            <person name="Lorenzon L."/>
            <person name="Mandel J.R."/>
            <person name="Marage G."/>
            <person name="Marchand G."/>
            <person name="Marquand E."/>
            <person name="Bret-Mestries E."/>
            <person name="Morien E."/>
            <person name="Nambeesan S."/>
            <person name="Nguyen T."/>
            <person name="Pegot-Espagnet P."/>
            <person name="Pouilly N."/>
            <person name="Raftis F."/>
            <person name="Sallet E."/>
            <person name="Schiex T."/>
            <person name="Thomas J."/>
            <person name="Vandecasteele C."/>
            <person name="Vares D."/>
            <person name="Vear F."/>
            <person name="Vautrin S."/>
            <person name="Crespi M."/>
            <person name="Mangin B."/>
            <person name="Burke J.M."/>
            <person name="Salse J."/>
            <person name="Munos S."/>
            <person name="Vincourt P."/>
            <person name="Rieseberg L.H."/>
            <person name="Langlade N.B."/>
        </authorList>
    </citation>
    <scope>NUCLEOTIDE SEQUENCE</scope>
    <source>
        <tissue evidence="6">Leaves</tissue>
    </source>
</reference>
<dbReference type="Pfam" id="PF01070">
    <property type="entry name" value="FMN_dh"/>
    <property type="match status" value="1"/>
</dbReference>
<dbReference type="EC" id="1.1.3.15" evidence="3"/>
<comment type="cofactor">
    <cofactor evidence="1">
        <name>FMN</name>
        <dbReference type="ChEBI" id="CHEBI:58210"/>
    </cofactor>
</comment>
<organism evidence="6 7">
    <name type="scientific">Helianthus annuus</name>
    <name type="common">Common sunflower</name>
    <dbReference type="NCBI Taxonomy" id="4232"/>
    <lineage>
        <taxon>Eukaryota</taxon>
        <taxon>Viridiplantae</taxon>
        <taxon>Streptophyta</taxon>
        <taxon>Embryophyta</taxon>
        <taxon>Tracheophyta</taxon>
        <taxon>Spermatophyta</taxon>
        <taxon>Magnoliopsida</taxon>
        <taxon>eudicotyledons</taxon>
        <taxon>Gunneridae</taxon>
        <taxon>Pentapetalae</taxon>
        <taxon>asterids</taxon>
        <taxon>campanulids</taxon>
        <taxon>Asterales</taxon>
        <taxon>Asteraceae</taxon>
        <taxon>Asteroideae</taxon>
        <taxon>Heliantheae alliance</taxon>
        <taxon>Heliantheae</taxon>
        <taxon>Helianthus</taxon>
    </lineage>
</organism>
<evidence type="ECO:0000256" key="3">
    <source>
        <dbReference type="ARBA" id="ARBA00013087"/>
    </source>
</evidence>
<feature type="domain" description="FMN-dependent dehydrogenase" evidence="5">
    <location>
        <begin position="1"/>
        <end position="32"/>
    </location>
</feature>
<dbReference type="InterPro" id="IPR008259">
    <property type="entry name" value="FMN_hydac_DH_AS"/>
</dbReference>
<accession>A0A9K3NIS9</accession>
<evidence type="ECO:0000313" key="7">
    <source>
        <dbReference type="Proteomes" id="UP000215914"/>
    </source>
</evidence>
<comment type="subcellular location">
    <subcellularLocation>
        <location evidence="2">Peroxisome</location>
    </subcellularLocation>
</comment>
<name>A0A9K3NIS9_HELAN</name>
<reference evidence="6" key="2">
    <citation type="submission" date="2020-06" db="EMBL/GenBank/DDBJ databases">
        <title>Helianthus annuus Genome sequencing and assembly Release 2.</title>
        <authorList>
            <person name="Gouzy J."/>
            <person name="Langlade N."/>
            <person name="Munos S."/>
        </authorList>
    </citation>
    <scope>NUCLEOTIDE SEQUENCE</scope>
    <source>
        <tissue evidence="6">Leaves</tissue>
    </source>
</reference>
<dbReference type="InterPro" id="IPR000262">
    <property type="entry name" value="FMN-dep_DH"/>
</dbReference>
<keyword evidence="4" id="KW-0576">Peroxisome</keyword>
<dbReference type="EMBL" id="MNCJ02000321">
    <property type="protein sequence ID" value="KAF5801113.1"/>
    <property type="molecule type" value="Genomic_DNA"/>
</dbReference>
<evidence type="ECO:0000313" key="6">
    <source>
        <dbReference type="EMBL" id="KAF5801113.1"/>
    </source>
</evidence>
<dbReference type="AlphaFoldDB" id="A0A9K3NIS9"/>